<sequence>MELNEILLLSFCSKRVQKSIKEQFKIEPNEGFRITCGTDCPELFTVHHCYDLDDRKILELIVDHKENDKKVINWRYVDSLENLHRRIQILREFKFLEDWYPYKGVNIQLKSELIVRFKCRLSFDPKSGIPTVYFMKDLMKKWPMELHKYCVDLFRTTPDLEMIMNLNDSSDFPESQTIKDLYLHNSCKSLNVTIAEEFFEKANIQNKLSTKRLRLDGAISDDSKLWDIPNLYIFCWVYARQLTRFTGKNAFFFTRDLPQNLTKNMNAFLKHWLNSTNTNLETMMAVTYRRFTEELFDGIQTSRWDPNKRPARYVIKESIHFDQKSGIPTLYLEKDLMKKWPMELHKYCVDLFRTTPDLEMIMNLNDSSDLHESQTIKDFYLYNSYENVDPKIAEEFFEKVDVQNSFSTVRQSLEGPVSDDSKLWNIPNLFLSSSWVRARQLTRFTGKNAYLVVRDHNDISQDMNAFLKHWLNSDNTKLETMIIRGYRSITEELFDGIQTSRWDSKKRAARYISSASFGRVLKHHSGEGCKFENGLNFNIDYLDCTDASDIVRESDGLIASVKVHNCFFFMFVWHSRFS</sequence>
<gene>
    <name evidence="2" type="primary">Cnig_chr_I.g3820</name>
    <name evidence="2" type="ORF">B9Z55_003820</name>
</gene>
<dbReference type="PANTHER" id="PTHR21503">
    <property type="entry name" value="F-BOX-CONTAINING HYPOTHETICAL PROTEIN C.ELEGANS"/>
    <property type="match status" value="1"/>
</dbReference>
<feature type="domain" description="Sdz-33 F-box" evidence="1">
    <location>
        <begin position="451"/>
        <end position="482"/>
    </location>
</feature>
<reference evidence="3" key="1">
    <citation type="submission" date="2017-10" db="EMBL/GenBank/DDBJ databases">
        <title>Rapid genome shrinkage in a self-fertile nematode reveals novel sperm competition proteins.</title>
        <authorList>
            <person name="Yin D."/>
            <person name="Schwarz E.M."/>
            <person name="Thomas C.G."/>
            <person name="Felde R.L."/>
            <person name="Korf I.F."/>
            <person name="Cutter A.D."/>
            <person name="Schartner C.M."/>
            <person name="Ralston E.J."/>
            <person name="Meyer B.J."/>
            <person name="Haag E.S."/>
        </authorList>
    </citation>
    <scope>NUCLEOTIDE SEQUENCE [LARGE SCALE GENOMIC DNA]</scope>
    <source>
        <strain evidence="3">JU1422</strain>
    </source>
</reference>
<evidence type="ECO:0000313" key="2">
    <source>
        <dbReference type="EMBL" id="PIC54661.1"/>
    </source>
</evidence>
<accession>A0A2G5VSJ1</accession>
<feature type="domain" description="Sdz-33 F-box" evidence="1">
    <location>
        <begin position="262"/>
        <end position="283"/>
    </location>
</feature>
<dbReference type="InterPro" id="IPR012885">
    <property type="entry name" value="F-box_Sdz-33"/>
</dbReference>
<dbReference type="PANTHER" id="PTHR21503:SF8">
    <property type="entry name" value="F-BOX ASSOCIATED DOMAIN-CONTAINING PROTEIN-RELATED"/>
    <property type="match status" value="1"/>
</dbReference>
<comment type="caution">
    <text evidence="2">The sequence shown here is derived from an EMBL/GenBank/DDBJ whole genome shotgun (WGS) entry which is preliminary data.</text>
</comment>
<evidence type="ECO:0000259" key="1">
    <source>
        <dbReference type="Pfam" id="PF07735"/>
    </source>
</evidence>
<name>A0A2G5VSJ1_9PELO</name>
<organism evidence="2 3">
    <name type="scientific">Caenorhabditis nigoni</name>
    <dbReference type="NCBI Taxonomy" id="1611254"/>
    <lineage>
        <taxon>Eukaryota</taxon>
        <taxon>Metazoa</taxon>
        <taxon>Ecdysozoa</taxon>
        <taxon>Nematoda</taxon>
        <taxon>Chromadorea</taxon>
        <taxon>Rhabditida</taxon>
        <taxon>Rhabditina</taxon>
        <taxon>Rhabditomorpha</taxon>
        <taxon>Rhabditoidea</taxon>
        <taxon>Rhabditidae</taxon>
        <taxon>Peloderinae</taxon>
        <taxon>Caenorhabditis</taxon>
    </lineage>
</organism>
<keyword evidence="3" id="KW-1185">Reference proteome</keyword>
<dbReference type="Pfam" id="PF07735">
    <property type="entry name" value="FBA_2"/>
    <property type="match status" value="2"/>
</dbReference>
<dbReference type="OrthoDB" id="5909820at2759"/>
<evidence type="ECO:0000313" key="3">
    <source>
        <dbReference type="Proteomes" id="UP000230233"/>
    </source>
</evidence>
<dbReference type="EMBL" id="PDUG01000001">
    <property type="protein sequence ID" value="PIC54661.1"/>
    <property type="molecule type" value="Genomic_DNA"/>
</dbReference>
<proteinExistence type="predicted"/>
<protein>
    <recommendedName>
        <fullName evidence="1">Sdz-33 F-box domain-containing protein</fullName>
    </recommendedName>
</protein>
<dbReference type="Proteomes" id="UP000230233">
    <property type="component" value="Chromosome I"/>
</dbReference>
<dbReference type="AlphaFoldDB" id="A0A2G5VSJ1"/>